<keyword evidence="5" id="KW-0449">Lipoprotein</keyword>
<dbReference type="CDD" id="cd14659">
    <property type="entry name" value="Imelysin-like_IPPA"/>
    <property type="match status" value="1"/>
</dbReference>
<dbReference type="InterPro" id="IPR038352">
    <property type="entry name" value="Imelysin_sf"/>
</dbReference>
<dbReference type="Gene3D" id="1.20.1420.20">
    <property type="entry name" value="M75 peptidase, HXXE motif"/>
    <property type="match status" value="1"/>
</dbReference>
<evidence type="ECO:0000259" key="4">
    <source>
        <dbReference type="Pfam" id="PF09375"/>
    </source>
</evidence>
<protein>
    <submittedName>
        <fullName evidence="5">Putative periplasmic lipoprotein</fullName>
    </submittedName>
</protein>
<keyword evidence="6" id="KW-1185">Reference proteome</keyword>
<evidence type="ECO:0000256" key="2">
    <source>
        <dbReference type="ARBA" id="ARBA00022729"/>
    </source>
</evidence>
<proteinExistence type="predicted"/>
<organism evidence="5 6">
    <name type="scientific">Phaeobacter italicus</name>
    <dbReference type="NCBI Taxonomy" id="481446"/>
    <lineage>
        <taxon>Bacteria</taxon>
        <taxon>Pseudomonadati</taxon>
        <taxon>Pseudomonadota</taxon>
        <taxon>Alphaproteobacteria</taxon>
        <taxon>Rhodobacterales</taxon>
        <taxon>Roseobacteraceae</taxon>
        <taxon>Phaeobacter</taxon>
    </lineage>
</organism>
<evidence type="ECO:0000313" key="5">
    <source>
        <dbReference type="EMBL" id="CRL09714.1"/>
    </source>
</evidence>
<gene>
    <name evidence="5" type="ORF">NIT7321_00548</name>
</gene>
<sequence length="365" mass="39439">MPRCRTHLHTLAGALGIALALSSAPLPAQTSPAELPEQMQTSAPDLHPDQQVEWILSGHILPGFDALAGRSADLAEVAQTHCAPTDARLRSAFGSAFDAWVAVSHLRFGPSETANRAFALAFWPDSRNKIPGTLRRALLADGNTTANWANAEEFAKQSIALRGFYALEQLLYDPELMSLATPPQTCALVQAITADMARTTAAISTDWHASYADELRTPSDRYRTTAEVRQELFKSLTTGLQILGDMRLGRPLGSFDAPRPERAEARRSARSLRHIRLTLAAMEPLAQALAAGDTDLARAVTAAFDKARSRADQLDDPALAGVGDPARRFRLETLQQDVTNIRDLVTSQLGPRLGVTAGFNSLDGD</sequence>
<dbReference type="Pfam" id="PF09375">
    <property type="entry name" value="Peptidase_M75"/>
    <property type="match status" value="1"/>
</dbReference>
<evidence type="ECO:0000313" key="6">
    <source>
        <dbReference type="Proteomes" id="UP000043764"/>
    </source>
</evidence>
<feature type="domain" description="Imelysin-like" evidence="4">
    <location>
        <begin position="60"/>
        <end position="342"/>
    </location>
</feature>
<accession>A0A0H5CY53</accession>
<feature type="signal peptide" evidence="3">
    <location>
        <begin position="1"/>
        <end position="28"/>
    </location>
</feature>
<feature type="chain" id="PRO_5005217157" evidence="3">
    <location>
        <begin position="29"/>
        <end position="365"/>
    </location>
</feature>
<dbReference type="AlphaFoldDB" id="A0A0H5CY53"/>
<reference evidence="6" key="1">
    <citation type="submission" date="2015-05" db="EMBL/GenBank/DDBJ databases">
        <authorList>
            <person name="Rodrigo-Torres Lidia"/>
            <person name="Arahal R.David."/>
        </authorList>
    </citation>
    <scope>NUCLEOTIDE SEQUENCE [LARGE SCALE GENOMIC DNA]</scope>
    <source>
        <strain evidence="6">CECT 7321</strain>
    </source>
</reference>
<dbReference type="STRING" id="481446.NIT7645_00238"/>
<dbReference type="InterPro" id="IPR034984">
    <property type="entry name" value="Imelysin-like_IPPA"/>
</dbReference>
<dbReference type="GO" id="GO:0030313">
    <property type="term" value="C:cell envelope"/>
    <property type="evidence" value="ECO:0007669"/>
    <property type="project" value="UniProtKB-SubCell"/>
</dbReference>
<evidence type="ECO:0000256" key="1">
    <source>
        <dbReference type="ARBA" id="ARBA00004196"/>
    </source>
</evidence>
<keyword evidence="2 3" id="KW-0732">Signal</keyword>
<evidence type="ECO:0000256" key="3">
    <source>
        <dbReference type="SAM" id="SignalP"/>
    </source>
</evidence>
<name>A0A0H5CY53_9RHOB</name>
<dbReference type="InterPro" id="IPR018976">
    <property type="entry name" value="Imelysin-like"/>
</dbReference>
<dbReference type="Proteomes" id="UP000043764">
    <property type="component" value="Unassembled WGS sequence"/>
</dbReference>
<dbReference type="RefSeq" id="WP_050672499.1">
    <property type="nucleotide sequence ID" value="NZ_CVRL01000005.1"/>
</dbReference>
<comment type="subcellular location">
    <subcellularLocation>
        <location evidence="1">Cell envelope</location>
    </subcellularLocation>
</comment>
<dbReference type="EMBL" id="CVRL01000005">
    <property type="protein sequence ID" value="CRL09714.1"/>
    <property type="molecule type" value="Genomic_DNA"/>
</dbReference>